<proteinExistence type="predicted"/>
<dbReference type="InterPro" id="IPR004193">
    <property type="entry name" value="Glyco_hydro_13_N"/>
</dbReference>
<name>A0A8J6BLA6_ZIZPA</name>
<accession>A0A8J6BLA6</accession>
<sequence length="260" mass="28379">MVEAAGSGGGGGGGGADAARRRWRLEDEGCDLRATNTEYVRLFHHHEPCSDQCSSAVAKHIKAPVHLRLRDWQSRAMPVAEGLIAGGGARWWGGTRARWRRRGSGPGGGGGARRRWRGARAGRGAWGLAKGRRAPPVEGLEGPAVEGSGGRRMVTWRRRQSAEGVTYCEWAPRAHSAALVGDFNNWNLNANRMSKNEFGVWEIFLPNNADGSSPIPHGSRVKVRMETPSGIKDSIPAWIKYFVQAPGEISYNIMEYIMIP</sequence>
<evidence type="ECO:0000259" key="2">
    <source>
        <dbReference type="Pfam" id="PF02922"/>
    </source>
</evidence>
<dbReference type="EMBL" id="JAAALK010000082">
    <property type="protein sequence ID" value="KAG8084658.1"/>
    <property type="molecule type" value="Genomic_DNA"/>
</dbReference>
<gene>
    <name evidence="3" type="ORF">GUJ93_ZPchr0010g10392</name>
</gene>
<protein>
    <recommendedName>
        <fullName evidence="2">Glycoside hydrolase family 13 N-terminal domain-containing protein</fullName>
    </recommendedName>
</protein>
<comment type="caution">
    <text evidence="3">The sequence shown here is derived from an EMBL/GenBank/DDBJ whole genome shotgun (WGS) entry which is preliminary data.</text>
</comment>
<keyword evidence="4" id="KW-1185">Reference proteome</keyword>
<evidence type="ECO:0000256" key="1">
    <source>
        <dbReference type="SAM" id="MobiDB-lite"/>
    </source>
</evidence>
<dbReference type="FunFam" id="2.60.40.10:FF:000250">
    <property type="entry name" value="1,4-alpha-glucan-branching enzyme, chloroplastic/amyloplastic"/>
    <property type="match status" value="1"/>
</dbReference>
<dbReference type="GO" id="GO:0003844">
    <property type="term" value="F:1,4-alpha-glucan branching enzyme activity"/>
    <property type="evidence" value="ECO:0007669"/>
    <property type="project" value="TreeGrafter"/>
</dbReference>
<dbReference type="GO" id="GO:0004553">
    <property type="term" value="F:hydrolase activity, hydrolyzing O-glycosyl compounds"/>
    <property type="evidence" value="ECO:0007669"/>
    <property type="project" value="InterPro"/>
</dbReference>
<evidence type="ECO:0000313" key="3">
    <source>
        <dbReference type="EMBL" id="KAG8084658.1"/>
    </source>
</evidence>
<dbReference type="PANTHER" id="PTHR43651">
    <property type="entry name" value="1,4-ALPHA-GLUCAN-BRANCHING ENZYME"/>
    <property type="match status" value="1"/>
</dbReference>
<organism evidence="3 4">
    <name type="scientific">Zizania palustris</name>
    <name type="common">Northern wild rice</name>
    <dbReference type="NCBI Taxonomy" id="103762"/>
    <lineage>
        <taxon>Eukaryota</taxon>
        <taxon>Viridiplantae</taxon>
        <taxon>Streptophyta</taxon>
        <taxon>Embryophyta</taxon>
        <taxon>Tracheophyta</taxon>
        <taxon>Spermatophyta</taxon>
        <taxon>Magnoliopsida</taxon>
        <taxon>Liliopsida</taxon>
        <taxon>Poales</taxon>
        <taxon>Poaceae</taxon>
        <taxon>BOP clade</taxon>
        <taxon>Oryzoideae</taxon>
        <taxon>Oryzeae</taxon>
        <taxon>Zizaniinae</taxon>
        <taxon>Zizania</taxon>
    </lineage>
</organism>
<feature type="region of interest" description="Disordered" evidence="1">
    <location>
        <begin position="98"/>
        <end position="148"/>
    </location>
</feature>
<dbReference type="Proteomes" id="UP000729402">
    <property type="component" value="Unassembled WGS sequence"/>
</dbReference>
<dbReference type="PANTHER" id="PTHR43651:SF13">
    <property type="entry name" value="1,4-ALPHA-GLUCAN-BRANCHING ENZYME 2, CHLOROPLASTIC_AMYLOPLASTIC"/>
    <property type="match status" value="1"/>
</dbReference>
<feature type="domain" description="Glycoside hydrolase family 13 N-terminal" evidence="2">
    <location>
        <begin position="161"/>
        <end position="238"/>
    </location>
</feature>
<reference evidence="3" key="1">
    <citation type="journal article" date="2021" name="bioRxiv">
        <title>Whole Genome Assembly and Annotation of Northern Wild Rice, Zizania palustris L., Supports a Whole Genome Duplication in the Zizania Genus.</title>
        <authorList>
            <person name="Haas M."/>
            <person name="Kono T."/>
            <person name="Macchietto M."/>
            <person name="Millas R."/>
            <person name="McGilp L."/>
            <person name="Shao M."/>
            <person name="Duquette J."/>
            <person name="Hirsch C.N."/>
            <person name="Kimball J."/>
        </authorList>
    </citation>
    <scope>NUCLEOTIDE SEQUENCE</scope>
    <source>
        <tissue evidence="3">Fresh leaf tissue</tissue>
    </source>
</reference>
<dbReference type="GO" id="GO:0005982">
    <property type="term" value="P:starch metabolic process"/>
    <property type="evidence" value="ECO:0007669"/>
    <property type="project" value="TreeGrafter"/>
</dbReference>
<evidence type="ECO:0000313" key="4">
    <source>
        <dbReference type="Proteomes" id="UP000729402"/>
    </source>
</evidence>
<dbReference type="CDD" id="cd02854">
    <property type="entry name" value="E_set_GBE_euk_N"/>
    <property type="match status" value="1"/>
</dbReference>
<dbReference type="Pfam" id="PF02922">
    <property type="entry name" value="CBM_48"/>
    <property type="match status" value="1"/>
</dbReference>
<dbReference type="OrthoDB" id="1741353at2759"/>
<reference evidence="3" key="2">
    <citation type="submission" date="2021-02" db="EMBL/GenBank/DDBJ databases">
        <authorList>
            <person name="Kimball J.A."/>
            <person name="Haas M.W."/>
            <person name="Macchietto M."/>
            <person name="Kono T."/>
            <person name="Duquette J."/>
            <person name="Shao M."/>
        </authorList>
    </citation>
    <scope>NUCLEOTIDE SEQUENCE</scope>
    <source>
        <tissue evidence="3">Fresh leaf tissue</tissue>
    </source>
</reference>
<dbReference type="AlphaFoldDB" id="A0A8J6BLA6"/>
<dbReference type="GO" id="GO:0005737">
    <property type="term" value="C:cytoplasm"/>
    <property type="evidence" value="ECO:0007669"/>
    <property type="project" value="TreeGrafter"/>
</dbReference>